<dbReference type="EMBL" id="OD565893">
    <property type="protein sequence ID" value="CAD7442883.1"/>
    <property type="molecule type" value="Genomic_DNA"/>
</dbReference>
<feature type="region of interest" description="Disordered" evidence="1">
    <location>
        <begin position="223"/>
        <end position="246"/>
    </location>
</feature>
<proteinExistence type="predicted"/>
<evidence type="ECO:0000256" key="1">
    <source>
        <dbReference type="SAM" id="MobiDB-lite"/>
    </source>
</evidence>
<evidence type="ECO:0000313" key="2">
    <source>
        <dbReference type="EMBL" id="CAD7442883.1"/>
    </source>
</evidence>
<protein>
    <submittedName>
        <fullName evidence="2">Uncharacterized protein</fullName>
    </submittedName>
</protein>
<gene>
    <name evidence="2" type="ORF">TBIB3V08_LOCUS5302</name>
</gene>
<name>A0A7R9EWV7_9NEOP</name>
<dbReference type="PANTHER" id="PTHR31827">
    <property type="entry name" value="EMB|CAB89363.1"/>
    <property type="match status" value="1"/>
</dbReference>
<dbReference type="AlphaFoldDB" id="A0A7R9EWV7"/>
<dbReference type="PANTHER" id="PTHR31827:SF1">
    <property type="entry name" value="EMB|CAB89363.1"/>
    <property type="match status" value="1"/>
</dbReference>
<organism evidence="2">
    <name type="scientific">Timema bartmani</name>
    <dbReference type="NCBI Taxonomy" id="61472"/>
    <lineage>
        <taxon>Eukaryota</taxon>
        <taxon>Metazoa</taxon>
        <taxon>Ecdysozoa</taxon>
        <taxon>Arthropoda</taxon>
        <taxon>Hexapoda</taxon>
        <taxon>Insecta</taxon>
        <taxon>Pterygota</taxon>
        <taxon>Neoptera</taxon>
        <taxon>Polyneoptera</taxon>
        <taxon>Phasmatodea</taxon>
        <taxon>Timematodea</taxon>
        <taxon>Timematoidea</taxon>
        <taxon>Timematidae</taxon>
        <taxon>Timema</taxon>
    </lineage>
</organism>
<reference evidence="2" key="1">
    <citation type="submission" date="2020-11" db="EMBL/GenBank/DDBJ databases">
        <authorList>
            <person name="Tran Van P."/>
        </authorList>
    </citation>
    <scope>NUCLEOTIDE SEQUENCE</scope>
</reference>
<accession>A0A7R9EWV7</accession>
<sequence length="391" mass="43579">MEGLKSVYHVEKKGALNRLIREGCAKYPQKGGKCIKHGGTQTKKPCKEEGCSKRAQKGDKCTKHGGLQAKRLCEEEKCIKIALKGGKCIKHGGSYTKRPCKEEGCAKRAQKGSKCWKHGGNYAKKQCNEEGCVKRAHKGGKCWKHGETQAKYSCKEEGCVRWARKGGKCMKHGGTQNDVWTSKGLTQQEPLELLGDCITDDAAYDSEIGGDEDAEDAVMATRPSKSTPVKRRQSEGKQCGKKPVLMHDPGTSKDKISCKFSATYELRKPKLAAKENQEIPMSHLQFRSMLANQLIREQCELVGLVPTTRPTKYTYKAVPHRAEGVCTVSHYEGDIYRNLDEIDNSFIEESKEFIFKELSVLFVCGTLLQHWVLKPPYGIDELFAAAKNQAN</sequence>